<accession>A0A3S0J6Y8</accession>
<dbReference type="Proteomes" id="UP000282184">
    <property type="component" value="Unassembled WGS sequence"/>
</dbReference>
<gene>
    <name evidence="1" type="ORF">EJV47_22530</name>
</gene>
<dbReference type="OrthoDB" id="2568996at2"/>
<protein>
    <submittedName>
        <fullName evidence="1">Uncharacterized protein</fullName>
    </submittedName>
</protein>
<evidence type="ECO:0000313" key="1">
    <source>
        <dbReference type="EMBL" id="RTQ46304.1"/>
    </source>
</evidence>
<proteinExistence type="predicted"/>
<evidence type="ECO:0000313" key="2">
    <source>
        <dbReference type="Proteomes" id="UP000282184"/>
    </source>
</evidence>
<reference evidence="1 2" key="1">
    <citation type="submission" date="2018-12" db="EMBL/GenBank/DDBJ databases">
        <title>Hymenobacter gummosus sp. nov., isolated from a spring.</title>
        <authorList>
            <person name="Nie L."/>
        </authorList>
    </citation>
    <scope>NUCLEOTIDE SEQUENCE [LARGE SCALE GENOMIC DNA]</scope>
    <source>
        <strain evidence="1 2">KCTC 52166</strain>
    </source>
</reference>
<dbReference type="AlphaFoldDB" id="A0A3S0J6Y8"/>
<organism evidence="1 2">
    <name type="scientific">Hymenobacter gummosus</name>
    <dbReference type="NCBI Taxonomy" id="1776032"/>
    <lineage>
        <taxon>Bacteria</taxon>
        <taxon>Pseudomonadati</taxon>
        <taxon>Bacteroidota</taxon>
        <taxon>Cytophagia</taxon>
        <taxon>Cytophagales</taxon>
        <taxon>Hymenobacteraceae</taxon>
        <taxon>Hymenobacter</taxon>
    </lineage>
</organism>
<sequence length="432" mass="48542">MPPAGQLQRQFQHAARLGLGRACLLAQAHPAVDFSAAIIDVALHNYAYDRQSEGSRARYVFALYQLALRPQQPRIRRAVLRALATADPDIWTEIQLLELARWLAEHGHAPATARAAIHRRFRRDQQSGYTDWSGTKEIMALDGLSGLKYIARAYGRRLALDPEYWHDDTLLRDFQELYPEQDGRAALAALASRDADVGRYLAVVEANRRLRAEAAAEPAPDLSIEELLRYKPWFIRRRLPRRGLAEAEARELAERLPAARSHLEREKLLSCFTVVPFPLDYRLLLPYAVRNTGRHRAAAQLALDALALLTGPEIRALALKNLPTARRPARYADLLTRNYQPGDAALLSRLVERSRSEEAVEALAASCCRIYEANVTPECAGPLLALYEKMNCAIHRYYVVKLLIRNDVLPAWLSAELPFDSYADTRGLAAAG</sequence>
<keyword evidence="2" id="KW-1185">Reference proteome</keyword>
<dbReference type="RefSeq" id="WP_126695468.1">
    <property type="nucleotide sequence ID" value="NZ_RXOF01000016.1"/>
</dbReference>
<name>A0A3S0J6Y8_9BACT</name>
<dbReference type="EMBL" id="RXOF01000016">
    <property type="protein sequence ID" value="RTQ46304.1"/>
    <property type="molecule type" value="Genomic_DNA"/>
</dbReference>
<comment type="caution">
    <text evidence="1">The sequence shown here is derived from an EMBL/GenBank/DDBJ whole genome shotgun (WGS) entry which is preliminary data.</text>
</comment>